<reference evidence="1 2" key="1">
    <citation type="journal article" date="2016" name="Nat. Commun.">
        <title>Thousands of microbial genomes shed light on interconnected biogeochemical processes in an aquifer system.</title>
        <authorList>
            <person name="Anantharaman K."/>
            <person name="Brown C.T."/>
            <person name="Hug L.A."/>
            <person name="Sharon I."/>
            <person name="Castelle C.J."/>
            <person name="Probst A.J."/>
            <person name="Thomas B.C."/>
            <person name="Singh A."/>
            <person name="Wilkins M.J."/>
            <person name="Karaoz U."/>
            <person name="Brodie E.L."/>
            <person name="Williams K.H."/>
            <person name="Hubbard S.S."/>
            <person name="Banfield J.F."/>
        </authorList>
    </citation>
    <scope>NUCLEOTIDE SEQUENCE [LARGE SCALE GENOMIC DNA]</scope>
</reference>
<accession>A0A1F5G7W4</accession>
<protein>
    <submittedName>
        <fullName evidence="1">Uncharacterized protein</fullName>
    </submittedName>
</protein>
<dbReference type="STRING" id="1797711.A2870_02600"/>
<dbReference type="AlphaFoldDB" id="A0A1F5G7W4"/>
<gene>
    <name evidence="1" type="ORF">A2870_02600</name>
</gene>
<name>A0A1F5G7W4_9BACT</name>
<comment type="caution">
    <text evidence="1">The sequence shown here is derived from an EMBL/GenBank/DDBJ whole genome shotgun (WGS) entry which is preliminary data.</text>
</comment>
<sequence length="296" mass="33714">MSERRFLALTSGEQLECDAKKGWNLELRYQESGDVSALYRFVEFGEHMDVIQPDGPLKTEVSKYSAFKIACNLREACFVVNPHDIPGATWQQHFCYTLPELEFHAERSGYGLPPHTDELLTAMRETRQAVQDHERVISQARSLIINPVLKAAGIPKPFSWSLNTDFVKGHEVERAHSQIKDSSPVISALEEMFPNSVDYTSRRESWQDTGESREIWVVKDPDKLLEIQTGVSHSSVAVDKYNRKFPHANIIVSVARKHPTADIFKRLNELADFVEEPGKPYQKSVEEAVGHFYSSH</sequence>
<proteinExistence type="predicted"/>
<dbReference type="Proteomes" id="UP000179102">
    <property type="component" value="Unassembled WGS sequence"/>
</dbReference>
<dbReference type="EMBL" id="MFAZ01000006">
    <property type="protein sequence ID" value="OGD87956.1"/>
    <property type="molecule type" value="Genomic_DNA"/>
</dbReference>
<organism evidence="1 2">
    <name type="scientific">Candidatus Curtissbacteria bacterium RIFCSPHIGHO2_01_FULL_41_11</name>
    <dbReference type="NCBI Taxonomy" id="1797711"/>
    <lineage>
        <taxon>Bacteria</taxon>
        <taxon>Candidatus Curtissiibacteriota</taxon>
    </lineage>
</organism>
<evidence type="ECO:0000313" key="1">
    <source>
        <dbReference type="EMBL" id="OGD87956.1"/>
    </source>
</evidence>
<evidence type="ECO:0000313" key="2">
    <source>
        <dbReference type="Proteomes" id="UP000179102"/>
    </source>
</evidence>